<comment type="caution">
    <text evidence="5">The sequence shown here is derived from an EMBL/GenBank/DDBJ whole genome shotgun (WGS) entry which is preliminary data.</text>
</comment>
<evidence type="ECO:0000259" key="4">
    <source>
        <dbReference type="Pfam" id="PF21048"/>
    </source>
</evidence>
<feature type="compositionally biased region" description="Polar residues" evidence="1">
    <location>
        <begin position="150"/>
        <end position="167"/>
    </location>
</feature>
<dbReference type="STRING" id="1093900.A0A507AZR7"/>
<dbReference type="RefSeq" id="XP_030992062.1">
    <property type="nucleotide sequence ID" value="XM_031143645.1"/>
</dbReference>
<evidence type="ECO:0008006" key="7">
    <source>
        <dbReference type="Google" id="ProtNLM"/>
    </source>
</evidence>
<dbReference type="Pfam" id="PF21048">
    <property type="entry name" value="Rad26-like_N"/>
    <property type="match status" value="1"/>
</dbReference>
<feature type="region of interest" description="Disordered" evidence="1">
    <location>
        <begin position="252"/>
        <end position="300"/>
    </location>
</feature>
<dbReference type="Proteomes" id="UP000319257">
    <property type="component" value="Unassembled WGS sequence"/>
</dbReference>
<dbReference type="InterPro" id="IPR022093">
    <property type="entry name" value="Rad26-like_helical"/>
</dbReference>
<evidence type="ECO:0000313" key="6">
    <source>
        <dbReference type="Proteomes" id="UP000319257"/>
    </source>
</evidence>
<dbReference type="GeneID" id="41976203"/>
<dbReference type="OrthoDB" id="5245063at2759"/>
<feature type="domain" description="Rad26-like C-terminal" evidence="3">
    <location>
        <begin position="760"/>
        <end position="824"/>
    </location>
</feature>
<dbReference type="AlphaFoldDB" id="A0A507AZR7"/>
<reference evidence="5 6" key="1">
    <citation type="submission" date="2019-06" db="EMBL/GenBank/DDBJ databases">
        <title>Draft genome sequence of the filamentous fungus Phialemoniopsis curvata isolated from diesel fuel.</title>
        <authorList>
            <person name="Varaljay V.A."/>
            <person name="Lyon W.J."/>
            <person name="Crouch A.L."/>
            <person name="Drake C.E."/>
            <person name="Hollomon J.M."/>
            <person name="Nadeau L.J."/>
            <person name="Nunn H.S."/>
            <person name="Stevenson B.S."/>
            <person name="Bojanowski C.L."/>
            <person name="Crookes-Goodson W.J."/>
        </authorList>
    </citation>
    <scope>NUCLEOTIDE SEQUENCE [LARGE SCALE GENOMIC DNA]</scope>
    <source>
        <strain evidence="5 6">D216</strain>
    </source>
</reference>
<feature type="compositionally biased region" description="Pro residues" evidence="1">
    <location>
        <begin position="119"/>
        <end position="149"/>
    </location>
</feature>
<evidence type="ECO:0000259" key="2">
    <source>
        <dbReference type="Pfam" id="PF12331"/>
    </source>
</evidence>
<feature type="region of interest" description="Disordered" evidence="1">
    <location>
        <begin position="69"/>
        <end position="168"/>
    </location>
</feature>
<gene>
    <name evidence="5" type="ORF">E0L32_008756</name>
</gene>
<feature type="domain" description="Rad26-like helical repeats" evidence="2">
    <location>
        <begin position="472"/>
        <end position="750"/>
    </location>
</feature>
<dbReference type="InterPro" id="IPR048379">
    <property type="entry name" value="Rad26-like_C"/>
</dbReference>
<dbReference type="InterPro" id="IPR048380">
    <property type="entry name" value="Rad26-like_N"/>
</dbReference>
<proteinExistence type="predicted"/>
<dbReference type="InParanoid" id="A0A507AZR7"/>
<evidence type="ECO:0000259" key="3">
    <source>
        <dbReference type="Pfam" id="PF21046"/>
    </source>
</evidence>
<feature type="domain" description="Rad26-like N-terminal" evidence="4">
    <location>
        <begin position="366"/>
        <end position="412"/>
    </location>
</feature>
<protein>
    <recommendedName>
        <fullName evidence="7">DNA repair protein Rad26</fullName>
    </recommendedName>
</protein>
<feature type="compositionally biased region" description="Polar residues" evidence="1">
    <location>
        <begin position="83"/>
        <end position="111"/>
    </location>
</feature>
<dbReference type="Pfam" id="PF21046">
    <property type="entry name" value="Rad26-like_C"/>
    <property type="match status" value="1"/>
</dbReference>
<sequence>MDDFSDDGFDDLDLNTLQEIENNAIQFTQAQRPLPTQQQPALDSAEYNYVLEDDDLDDTLVIDELAQIPVRHNVEKPLPPQQQPRTVPNLASQQRWNPQPESSNARYQTPSQAQVPQRPYQPPPRLSGPAPLARPAPPQTQFARPPPPTSTRYTAQPSQVGLPNQQDDNVRELQARLRALETDLYTAKGEAALMRSKFETAQKSHDTEIARLKKLNAEQLAKQERAVEMAVAAEKTAATDLEFTRQDLKEVLNKSKKGKKDGEATTPRKGAGGRSNWDVADGFDDVELLPSPSKGQGRRNKDIGAVAIPVTERTPTKGKRKRPAVDSPVMALETHSDDVLMLDDSPSKAEPSIGLARQPESLPFDFLKLALDHHGQAHRPMTFDAFARYSFPTDPDRTFASIILHRLPAMGSAAEVTQLPVDFCLLLLEIWSQCLSEKYHEPIYDISALILYVLQLDTMLIAPRIMYALVPVAQTTISLLALPAFHSASGDLANHSNMAVQQLYAEIPTTEILSVLYLVALGCLSPPGDTADQTTPSGESAQVQFWRLMQITFVLMILSPKQAPDDFLGMLSLLRSSVLPDSIGPISDEPDKDVSLIASAIIDKTSQLLVDPPKWAPPRSYRAYEVRLELLRTLISFTFSQFGKRQLAQSDVAIPRLVTALSGAVDALYDMEIPSEISGLGLTAAADVPRRKDPTEGVAGDDPDATQDAASPAAKVNPATTQRLEMAGDEDPVPLLHAIISSTVALLHTLATDPVTANHANVPAKLAAFHGGSQRYLLTLARLNFAEEDLVLEAGIDAETVELAHELLEMAVTPDEGDGIGEVFGM</sequence>
<organism evidence="5 6">
    <name type="scientific">Thyridium curvatum</name>
    <dbReference type="NCBI Taxonomy" id="1093900"/>
    <lineage>
        <taxon>Eukaryota</taxon>
        <taxon>Fungi</taxon>
        <taxon>Dikarya</taxon>
        <taxon>Ascomycota</taxon>
        <taxon>Pezizomycotina</taxon>
        <taxon>Sordariomycetes</taxon>
        <taxon>Sordariomycetidae</taxon>
        <taxon>Thyridiales</taxon>
        <taxon>Thyridiaceae</taxon>
        <taxon>Thyridium</taxon>
    </lineage>
</organism>
<keyword evidence="6" id="KW-1185">Reference proteome</keyword>
<evidence type="ECO:0000256" key="1">
    <source>
        <dbReference type="SAM" id="MobiDB-lite"/>
    </source>
</evidence>
<dbReference type="EMBL" id="SKBQ01000059">
    <property type="protein sequence ID" value="TPX10351.1"/>
    <property type="molecule type" value="Genomic_DNA"/>
</dbReference>
<evidence type="ECO:0000313" key="5">
    <source>
        <dbReference type="EMBL" id="TPX10351.1"/>
    </source>
</evidence>
<name>A0A507AZR7_9PEZI</name>
<accession>A0A507AZR7</accession>
<feature type="region of interest" description="Disordered" evidence="1">
    <location>
        <begin position="688"/>
        <end position="718"/>
    </location>
</feature>
<dbReference type="Pfam" id="PF12331">
    <property type="entry name" value="Rad26-like_helical_rpts"/>
    <property type="match status" value="1"/>
</dbReference>